<dbReference type="EMBL" id="KZ303516">
    <property type="protein sequence ID" value="PIA14546.1"/>
    <property type="molecule type" value="Genomic_DNA"/>
</dbReference>
<feature type="compositionally biased region" description="Low complexity" evidence="1">
    <location>
        <begin position="126"/>
        <end position="136"/>
    </location>
</feature>
<feature type="region of interest" description="Disordered" evidence="1">
    <location>
        <begin position="71"/>
        <end position="259"/>
    </location>
</feature>
<dbReference type="Proteomes" id="UP000242474">
    <property type="component" value="Unassembled WGS sequence"/>
</dbReference>
<evidence type="ECO:0000256" key="1">
    <source>
        <dbReference type="SAM" id="MobiDB-lite"/>
    </source>
</evidence>
<feature type="compositionally biased region" description="Polar residues" evidence="1">
    <location>
        <begin position="1"/>
        <end position="13"/>
    </location>
</feature>
<dbReference type="AlphaFoldDB" id="A0A2G5B696"/>
<feature type="compositionally biased region" description="Polar residues" evidence="1">
    <location>
        <begin position="213"/>
        <end position="223"/>
    </location>
</feature>
<accession>A0A2G5B696</accession>
<proteinExistence type="predicted"/>
<protein>
    <submittedName>
        <fullName evidence="2">Uncharacterized protein</fullName>
    </submittedName>
</protein>
<name>A0A2G5B696_COERN</name>
<gene>
    <name evidence="2" type="ORF">COEREDRAFT_82675</name>
</gene>
<evidence type="ECO:0000313" key="2">
    <source>
        <dbReference type="EMBL" id="PIA14546.1"/>
    </source>
</evidence>
<keyword evidence="3" id="KW-1185">Reference proteome</keyword>
<feature type="non-terminal residue" evidence="2">
    <location>
        <position position="259"/>
    </location>
</feature>
<sequence>MRGQLQLYSQAATHSDESLYSAESTADGGSMVSGSRESTARHLRQRRAGDEGDANSNASTLLHRAALHTRAKVELSSQETSLGTFAHEERRGTEGRLGDSKAPQGPRISHRRSASFLSRFRNAGGSPASSPTPSESSSRDTHSDRTLAHSASSGSVQRVAAQETGAYKQAQQQLSSVRVLPPGQDSHCTPKRGAPRSDRSGGFISQLLRGSARSPQHSTSASAARQPLPQKPQQFQQHVEMAAMRHECSPGTPHSQRSV</sequence>
<feature type="compositionally biased region" description="Basic and acidic residues" evidence="1">
    <location>
        <begin position="137"/>
        <end position="147"/>
    </location>
</feature>
<evidence type="ECO:0000313" key="3">
    <source>
        <dbReference type="Proteomes" id="UP000242474"/>
    </source>
</evidence>
<feature type="compositionally biased region" description="Basic and acidic residues" evidence="1">
    <location>
        <begin position="86"/>
        <end position="99"/>
    </location>
</feature>
<feature type="region of interest" description="Disordered" evidence="1">
    <location>
        <begin position="1"/>
        <end position="58"/>
    </location>
</feature>
<feature type="compositionally biased region" description="Low complexity" evidence="1">
    <location>
        <begin position="226"/>
        <end position="237"/>
    </location>
</feature>
<organism evidence="2 3">
    <name type="scientific">Coemansia reversa (strain ATCC 12441 / NRRL 1564)</name>
    <dbReference type="NCBI Taxonomy" id="763665"/>
    <lineage>
        <taxon>Eukaryota</taxon>
        <taxon>Fungi</taxon>
        <taxon>Fungi incertae sedis</taxon>
        <taxon>Zoopagomycota</taxon>
        <taxon>Kickxellomycotina</taxon>
        <taxon>Kickxellomycetes</taxon>
        <taxon>Kickxellales</taxon>
        <taxon>Kickxellaceae</taxon>
        <taxon>Coemansia</taxon>
    </lineage>
</organism>
<reference evidence="2 3" key="1">
    <citation type="journal article" date="2015" name="Genome Biol. Evol.">
        <title>Phylogenomic analyses indicate that early fungi evolved digesting cell walls of algal ancestors of land plants.</title>
        <authorList>
            <person name="Chang Y."/>
            <person name="Wang S."/>
            <person name="Sekimoto S."/>
            <person name="Aerts A.L."/>
            <person name="Choi C."/>
            <person name="Clum A."/>
            <person name="LaButti K.M."/>
            <person name="Lindquist E.A."/>
            <person name="Yee Ngan C."/>
            <person name="Ohm R.A."/>
            <person name="Salamov A.A."/>
            <person name="Grigoriev I.V."/>
            <person name="Spatafora J.W."/>
            <person name="Berbee M.L."/>
        </authorList>
    </citation>
    <scope>NUCLEOTIDE SEQUENCE [LARGE SCALE GENOMIC DNA]</scope>
    <source>
        <strain evidence="2 3">NRRL 1564</strain>
    </source>
</reference>